<organism evidence="1">
    <name type="scientific">marine sediment metagenome</name>
    <dbReference type="NCBI Taxonomy" id="412755"/>
    <lineage>
        <taxon>unclassified sequences</taxon>
        <taxon>metagenomes</taxon>
        <taxon>ecological metagenomes</taxon>
    </lineage>
</organism>
<evidence type="ECO:0000313" key="1">
    <source>
        <dbReference type="EMBL" id="GAH46469.1"/>
    </source>
</evidence>
<dbReference type="Gene3D" id="1.10.150.900">
    <property type="match status" value="1"/>
</dbReference>
<feature type="non-terminal residue" evidence="1">
    <location>
        <position position="1"/>
    </location>
</feature>
<sequence length="207" mass="23045">LPVHISEAVKMQLKTLTSTLPFPTKLFIRLLTIPILTNKILKIMGSKGDVFDPLLHNTVNVVNVHGEEQIWGIPGNIEVGLATTLLPGYGSEDILDELKDIIGSEVELEVLNFEPVPSKPDMGLFDILKDILHKADPEGIPLPVLLASPTDARHFLKLGIQTYGFLPMLLPKELDVNKLFHNADERIPVEAVKFGTDNIYKLLQRFI</sequence>
<accession>X1GY02</accession>
<proteinExistence type="predicted"/>
<dbReference type="SUPFAM" id="SSF53187">
    <property type="entry name" value="Zn-dependent exopeptidases"/>
    <property type="match status" value="1"/>
</dbReference>
<name>X1GY02_9ZZZZ</name>
<reference evidence="1" key="1">
    <citation type="journal article" date="2014" name="Front. Microbiol.">
        <title>High frequency of phylogenetically diverse reductive dehalogenase-homologous genes in deep subseafloor sedimentary metagenomes.</title>
        <authorList>
            <person name="Kawai M."/>
            <person name="Futagami T."/>
            <person name="Toyoda A."/>
            <person name="Takaki Y."/>
            <person name="Nishi S."/>
            <person name="Hori S."/>
            <person name="Arai W."/>
            <person name="Tsubouchi T."/>
            <person name="Morono Y."/>
            <person name="Uchiyama I."/>
            <person name="Ito T."/>
            <person name="Fujiyama A."/>
            <person name="Inagaki F."/>
            <person name="Takami H."/>
        </authorList>
    </citation>
    <scope>NUCLEOTIDE SEQUENCE</scope>
    <source>
        <strain evidence="1">Expedition CK06-06</strain>
    </source>
</reference>
<gene>
    <name evidence="1" type="ORF">S03H2_12317</name>
</gene>
<evidence type="ECO:0008006" key="2">
    <source>
        <dbReference type="Google" id="ProtNLM"/>
    </source>
</evidence>
<protein>
    <recommendedName>
        <fullName evidence="2">Peptidase M20 dimerisation domain-containing protein</fullName>
    </recommendedName>
</protein>
<comment type="caution">
    <text evidence="1">The sequence shown here is derived from an EMBL/GenBank/DDBJ whole genome shotgun (WGS) entry which is preliminary data.</text>
</comment>
<dbReference type="EMBL" id="BARU01006272">
    <property type="protein sequence ID" value="GAH46469.1"/>
    <property type="molecule type" value="Genomic_DNA"/>
</dbReference>
<dbReference type="AlphaFoldDB" id="X1GY02"/>